<evidence type="ECO:0000256" key="1">
    <source>
        <dbReference type="SAM" id="MobiDB-lite"/>
    </source>
</evidence>
<organism evidence="3 4">
    <name type="scientific">Labilithrix luteola</name>
    <dbReference type="NCBI Taxonomy" id="1391654"/>
    <lineage>
        <taxon>Bacteria</taxon>
        <taxon>Pseudomonadati</taxon>
        <taxon>Myxococcota</taxon>
        <taxon>Polyangia</taxon>
        <taxon>Polyangiales</taxon>
        <taxon>Labilitrichaceae</taxon>
        <taxon>Labilithrix</taxon>
    </lineage>
</organism>
<evidence type="ECO:0008006" key="5">
    <source>
        <dbReference type="Google" id="ProtNLM"/>
    </source>
</evidence>
<dbReference type="Proteomes" id="UP000064967">
    <property type="component" value="Chromosome"/>
</dbReference>
<keyword evidence="4" id="KW-1185">Reference proteome</keyword>
<evidence type="ECO:0000313" key="3">
    <source>
        <dbReference type="EMBL" id="AKV04234.1"/>
    </source>
</evidence>
<dbReference type="RefSeq" id="WP_146654876.1">
    <property type="nucleotide sequence ID" value="NZ_CP012333.1"/>
</dbReference>
<feature type="compositionally biased region" description="Basic and acidic residues" evidence="1">
    <location>
        <begin position="129"/>
        <end position="154"/>
    </location>
</feature>
<feature type="region of interest" description="Disordered" evidence="1">
    <location>
        <begin position="129"/>
        <end position="183"/>
    </location>
</feature>
<feature type="chain" id="PRO_5005467089" description="DUF2846 domain-containing protein" evidence="2">
    <location>
        <begin position="23"/>
        <end position="183"/>
    </location>
</feature>
<proteinExistence type="predicted"/>
<protein>
    <recommendedName>
        <fullName evidence="5">DUF2846 domain-containing protein</fullName>
    </recommendedName>
</protein>
<name>A0A0K1QEQ3_9BACT</name>
<dbReference type="AlphaFoldDB" id="A0A0K1QEQ3"/>
<sequence>MGIMRKVGFKLAGVAAAAFALALVGCPGPTFVVAQYPGEERPQSELSILRINGKESVRLLTLDGQDVAAPLERDGRLHIELLPGKHSVMVTDTNEPEAHIDEVAFEGSPGKFYRVVLAAGARGPVAQVHEVDRGSDELGRDVTVQREPRSEPRRRSAPPRIEPTPENDAGPAEQGAGDAATLP</sequence>
<keyword evidence="2" id="KW-0732">Signal</keyword>
<gene>
    <name evidence="3" type="ORF">AKJ09_10897</name>
</gene>
<dbReference type="KEGG" id="llu:AKJ09_10897"/>
<dbReference type="STRING" id="1391654.AKJ09_10897"/>
<evidence type="ECO:0000256" key="2">
    <source>
        <dbReference type="SAM" id="SignalP"/>
    </source>
</evidence>
<feature type="signal peptide" evidence="2">
    <location>
        <begin position="1"/>
        <end position="22"/>
    </location>
</feature>
<accession>A0A0K1QEQ3</accession>
<dbReference type="EMBL" id="CP012333">
    <property type="protein sequence ID" value="AKV04234.1"/>
    <property type="molecule type" value="Genomic_DNA"/>
</dbReference>
<dbReference type="PROSITE" id="PS51257">
    <property type="entry name" value="PROKAR_LIPOPROTEIN"/>
    <property type="match status" value="1"/>
</dbReference>
<reference evidence="3 4" key="1">
    <citation type="submission" date="2015-08" db="EMBL/GenBank/DDBJ databases">
        <authorList>
            <person name="Babu N.S."/>
            <person name="Beckwith C.J."/>
            <person name="Beseler K.G."/>
            <person name="Brison A."/>
            <person name="Carone J.V."/>
            <person name="Caskin T.P."/>
            <person name="Diamond M."/>
            <person name="Durham M.E."/>
            <person name="Foxe J.M."/>
            <person name="Go M."/>
            <person name="Henderson B.A."/>
            <person name="Jones I.B."/>
            <person name="McGettigan J.A."/>
            <person name="Micheletti S.J."/>
            <person name="Nasrallah M.E."/>
            <person name="Ortiz D."/>
            <person name="Piller C.R."/>
            <person name="Privatt S.R."/>
            <person name="Schneider S.L."/>
            <person name="Sharp S."/>
            <person name="Smith T.C."/>
            <person name="Stanton J.D."/>
            <person name="Ullery H.E."/>
            <person name="Wilson R.J."/>
            <person name="Serrano M.G."/>
            <person name="Buck G."/>
            <person name="Lee V."/>
            <person name="Wang Y."/>
            <person name="Carvalho R."/>
            <person name="Voegtly L."/>
            <person name="Shi R."/>
            <person name="Duckworth R."/>
            <person name="Johnson A."/>
            <person name="Loviza R."/>
            <person name="Walstead R."/>
            <person name="Shah Z."/>
            <person name="Kiflezghi M."/>
            <person name="Wade K."/>
            <person name="Ball S.L."/>
            <person name="Bradley K.W."/>
            <person name="Asai D.J."/>
            <person name="Bowman C.A."/>
            <person name="Russell D.A."/>
            <person name="Pope W.H."/>
            <person name="Jacobs-Sera D."/>
            <person name="Hendrix R.W."/>
            <person name="Hatfull G.F."/>
        </authorList>
    </citation>
    <scope>NUCLEOTIDE SEQUENCE [LARGE SCALE GENOMIC DNA]</scope>
    <source>
        <strain evidence="3 4">DSM 27648</strain>
    </source>
</reference>
<evidence type="ECO:0000313" key="4">
    <source>
        <dbReference type="Proteomes" id="UP000064967"/>
    </source>
</evidence>